<reference evidence="2 3" key="1">
    <citation type="submission" date="2018-08" db="EMBL/GenBank/DDBJ databases">
        <title>Mucilaginibacter terrae sp. nov., isolated from manganese diggings.</title>
        <authorList>
            <person name="Huang Y."/>
            <person name="Zhou Z."/>
        </authorList>
    </citation>
    <scope>NUCLEOTIDE SEQUENCE [LARGE SCALE GENOMIC DNA]</scope>
    <source>
        <strain evidence="2 3">ZH6</strain>
    </source>
</reference>
<accession>A0A3E2NVC9</accession>
<dbReference type="RefSeq" id="WP_117381878.1">
    <property type="nucleotide sequence ID" value="NZ_QWDE01000001.1"/>
</dbReference>
<feature type="domain" description="DUF4268" evidence="1">
    <location>
        <begin position="10"/>
        <end position="145"/>
    </location>
</feature>
<name>A0A3E2NVC9_9SPHI</name>
<dbReference type="OrthoDB" id="1467516at2"/>
<keyword evidence="3" id="KW-1185">Reference proteome</keyword>
<gene>
    <name evidence="2" type="ORF">DYU05_05045</name>
</gene>
<comment type="caution">
    <text evidence="2">The sequence shown here is derived from an EMBL/GenBank/DDBJ whole genome shotgun (WGS) entry which is preliminary data.</text>
</comment>
<evidence type="ECO:0000313" key="2">
    <source>
        <dbReference type="EMBL" id="RFZ84976.1"/>
    </source>
</evidence>
<dbReference type="EMBL" id="QWDE01000001">
    <property type="protein sequence ID" value="RFZ84976.1"/>
    <property type="molecule type" value="Genomic_DNA"/>
</dbReference>
<evidence type="ECO:0000259" key="1">
    <source>
        <dbReference type="Pfam" id="PF14088"/>
    </source>
</evidence>
<organism evidence="2 3">
    <name type="scientific">Mucilaginibacter terrenus</name>
    <dbReference type="NCBI Taxonomy" id="2482727"/>
    <lineage>
        <taxon>Bacteria</taxon>
        <taxon>Pseudomonadati</taxon>
        <taxon>Bacteroidota</taxon>
        <taxon>Sphingobacteriia</taxon>
        <taxon>Sphingobacteriales</taxon>
        <taxon>Sphingobacteriaceae</taxon>
        <taxon>Mucilaginibacter</taxon>
    </lineage>
</organism>
<evidence type="ECO:0000313" key="3">
    <source>
        <dbReference type="Proteomes" id="UP000260823"/>
    </source>
</evidence>
<dbReference type="Proteomes" id="UP000260823">
    <property type="component" value="Unassembled WGS sequence"/>
</dbReference>
<dbReference type="AlphaFoldDB" id="A0A3E2NVC9"/>
<protein>
    <submittedName>
        <fullName evidence="2">DUF4268 domain-containing protein</fullName>
    </submittedName>
</protein>
<proteinExistence type="predicted"/>
<sequence>MYSKEQASQLRQEFWTTFGQYMRPVLSAEGLRINWINYKTGVRNIAFKMDADNKRASVGIELNHADPELQELYFEELKNFRTLLHNTLEEEWDWVLHTSDDSGRTVTRIFTEIQSVSIYQKEDWPKLISFFKPRMIALDDFWSNAKPAFEA</sequence>
<dbReference type="Pfam" id="PF14088">
    <property type="entry name" value="DUF4268"/>
    <property type="match status" value="1"/>
</dbReference>
<dbReference type="InterPro" id="IPR025364">
    <property type="entry name" value="DUF4268"/>
</dbReference>